<protein>
    <submittedName>
        <fullName evidence="1">Uncharacterized protein</fullName>
    </submittedName>
</protein>
<evidence type="ECO:0000313" key="2">
    <source>
        <dbReference type="Proteomes" id="UP000284120"/>
    </source>
</evidence>
<dbReference type="Proteomes" id="UP000284120">
    <property type="component" value="Unassembled WGS sequence"/>
</dbReference>
<name>A0A451GD58_9SPHI</name>
<gene>
    <name evidence="1" type="ORF">DPV69_05475</name>
</gene>
<reference evidence="1 2" key="1">
    <citation type="submission" date="2018-06" db="EMBL/GenBank/DDBJ databases">
        <title>Pedobacter endophyticus sp. nov., an endophytic bacterium isolated from a leaf of Triticum aestivum.</title>
        <authorList>
            <person name="Zhang L."/>
        </authorList>
    </citation>
    <scope>NUCLEOTIDE SEQUENCE [LARGE SCALE GENOMIC DNA]</scope>
    <source>
        <strain evidence="1 2">CM134L-2</strain>
    </source>
</reference>
<comment type="caution">
    <text evidence="1">The sequence shown here is derived from an EMBL/GenBank/DDBJ whole genome shotgun (WGS) entry which is preliminary data.</text>
</comment>
<dbReference type="Gene3D" id="2.60.40.2750">
    <property type="match status" value="1"/>
</dbReference>
<dbReference type="AlphaFoldDB" id="A0A451GD58"/>
<dbReference type="RefSeq" id="WP_113646262.1">
    <property type="nucleotide sequence ID" value="NZ_QMHN01000001.1"/>
</dbReference>
<evidence type="ECO:0000313" key="1">
    <source>
        <dbReference type="EMBL" id="RWU10780.1"/>
    </source>
</evidence>
<dbReference type="InterPro" id="IPR008929">
    <property type="entry name" value="Chondroitin_lyas"/>
</dbReference>
<organism evidence="1 2">
    <name type="scientific">Pedobacter chitinilyticus</name>
    <dbReference type="NCBI Taxonomy" id="2233776"/>
    <lineage>
        <taxon>Bacteria</taxon>
        <taxon>Pseudomonadati</taxon>
        <taxon>Bacteroidota</taxon>
        <taxon>Sphingobacteriia</taxon>
        <taxon>Sphingobacteriales</taxon>
        <taxon>Sphingobacteriaceae</taxon>
        <taxon>Pedobacter</taxon>
    </lineage>
</organism>
<proteinExistence type="predicted"/>
<keyword evidence="2" id="KW-1185">Reference proteome</keyword>
<dbReference type="EMBL" id="SAYW01000001">
    <property type="protein sequence ID" value="RWU10780.1"/>
    <property type="molecule type" value="Genomic_DNA"/>
</dbReference>
<accession>A0A451GD58</accession>
<dbReference type="SUPFAM" id="SSF48230">
    <property type="entry name" value="Chondroitin AC/alginate lyase"/>
    <property type="match status" value="1"/>
</dbReference>
<sequence length="914" mass="104564">MQNAISVKVACQWKFYAVLFVGLFSSHLLYSQQVQEVKKTPLDIKKVKVNPKNVQVSYKGEKAFYVKNSAKRDLEAVAIPDVEWTVQVAQPGWYVIEAETEPIDLEKLKKEDQTGRLTLKAKLQNAEQRPTYRIVYDNYRGGAQELGKFEIKTAKQSFKIWLPDNLVLKRLFIKPFVAPKPPADAEAYVPSVIPPKGHPRLWVNRETLPIIRQRLKDTAHTEAWTAVTAKAKLPFKFAFNKNKEIFYDEKLESAIEAKAFYYLMTEDQQVGKEAVKLTLDYLSVLEFGNITYGDITREVGRSIYTASLVYDWCYGIMNMDNRKQLRGDLMRLATDMEMGWPPFYGIESIVNGHGNEAQICRDMLSMSIAIYDEDPLPYKYTSYWVLDQLVPMRKFEYQSPRHNQGIDYGGYRFGWEMHAAWLYYRMLGYPVFDDNIKNLPYYWLYMRTPDGKMMRDGDMFNVKYGKSENFYWKNPQTMLLCYAYSGNGLIKGEFVKQGGLKDNPVLFLLLDDPKLKPDFNLSQLPLTKDFGSVLNSMVARTGWEEGKASGNVVVELKGGGFHFGNHQHADAGALQIYHRGIQVGDLGLYLSYGSPYDFNFNKRSVSHSMILVRDPKEPLLFRTKTNDGGTRFSQRFPRNVKEVLNDAWFQTGFVRSSAIGSDPINPSFSYFNIDITAAYSEKVSAYTKSMLFLNLKRADVPAVVVLLDHIVSQNAAMKKYWQINTLNKPTFEEGKFVLNSELDGKQAITYVEMLKPKQTDRVVNVLSGDSSTKVFEDYYTVKSVWPEAKGSRIMVSPKNDEKLAEFATVFQMTEKGAKQLAVEFVEKSNYFTLKIADKIIVLAKPNAYLSEDIEVEVPKDKAYEVICVGLNTGFWSIKDLNKGKTIVKNVLKDQNAVSWNAEAGRYQLSPKRTD</sequence>
<dbReference type="OrthoDB" id="9147455at2"/>
<dbReference type="Gene3D" id="1.50.10.100">
    <property type="entry name" value="Chondroitin AC/alginate lyase"/>
    <property type="match status" value="1"/>
</dbReference>
<dbReference type="Gene3D" id="2.70.98.70">
    <property type="match status" value="1"/>
</dbReference>